<sequence>MNIFKKKLYWMTPILVVVILLILAIAFIPAYNPEPKSIPLAIVNQDNGTSIQDKDVNIGESFTKNIKDNKELSEKVEWIEIDNKKDLEQGFKDKEYYGALILDKNLSKNSMSKVQKVAQDGKMKEIQATMTEKIKNGEIQPEQAQKMQSQNKVEPVKVKQGNVKIIVNEGSSMQGAQLANTLLTTIGDQLNTQISKQGIQTLEKMNIDISPTDIQGLTNPVKIDKNNINSVKSHQANGNLPLLMFTPIWLASLVGSVIMFFSFRTSHNITVKSRIIASIGQFGAAFVTAFIGGFGYIYFLTGVLNVTIDHPNRVALYISIAILAFISLILGFMTWLGIKAIPIFMILLFFSLQLIMLPKQMLPQFYQDYMISWNPFRHYAETLRELIFLNHSLELNSTIWMFIAFIIFGGISTLSAAIIRKHNPTRTEVPS</sequence>
<feature type="transmembrane region" description="Helical" evidence="5">
    <location>
        <begin position="340"/>
        <end position="357"/>
    </location>
</feature>
<feature type="transmembrane region" description="Helical" evidence="5">
    <location>
        <begin position="12"/>
        <end position="31"/>
    </location>
</feature>
<comment type="subcellular location">
    <subcellularLocation>
        <location evidence="1">Membrane</location>
        <topology evidence="1">Multi-pass membrane protein</topology>
    </subcellularLocation>
</comment>
<gene>
    <name evidence="7" type="ORF">BU072_11440</name>
</gene>
<feature type="transmembrane region" description="Helical" evidence="5">
    <location>
        <begin position="314"/>
        <end position="333"/>
    </location>
</feature>
<feature type="transmembrane region" description="Helical" evidence="5">
    <location>
        <begin position="275"/>
        <end position="299"/>
    </location>
</feature>
<dbReference type="AlphaFoldDB" id="A0A2T4PR36"/>
<dbReference type="InterPro" id="IPR013525">
    <property type="entry name" value="ABC2_TM"/>
</dbReference>
<reference evidence="7 8" key="1">
    <citation type="journal article" date="2016" name="Front. Microbiol.">
        <title>Comprehensive Phylogenetic Analysis of Bovine Non-aureus Staphylococci Species Based on Whole-Genome Sequencing.</title>
        <authorList>
            <person name="Naushad S."/>
            <person name="Barkema H.W."/>
            <person name="Luby C."/>
            <person name="Condas L.A."/>
            <person name="Nobrega D.B."/>
            <person name="Carson D.A."/>
            <person name="De Buck J."/>
        </authorList>
    </citation>
    <scope>NUCLEOTIDE SEQUENCE [LARGE SCALE GENOMIC DNA]</scope>
    <source>
        <strain evidence="7 8">SNUC 2204</strain>
    </source>
</reference>
<keyword evidence="4 5" id="KW-0472">Membrane</keyword>
<dbReference type="PANTHER" id="PTHR43077">
    <property type="entry name" value="TRANSPORT PERMEASE YVFS-RELATED"/>
    <property type="match status" value="1"/>
</dbReference>
<dbReference type="STRING" id="1167632.GCA_000286335_02574"/>
<comment type="caution">
    <text evidence="7">The sequence shown here is derived from an EMBL/GenBank/DDBJ whole genome shotgun (WGS) entry which is preliminary data.</text>
</comment>
<feature type="transmembrane region" description="Helical" evidence="5">
    <location>
        <begin position="242"/>
        <end position="263"/>
    </location>
</feature>
<dbReference type="RefSeq" id="WP_107537031.1">
    <property type="nucleotide sequence ID" value="NZ_BMDF01000011.1"/>
</dbReference>
<dbReference type="GO" id="GO:0140359">
    <property type="term" value="F:ABC-type transporter activity"/>
    <property type="evidence" value="ECO:0007669"/>
    <property type="project" value="InterPro"/>
</dbReference>
<dbReference type="Pfam" id="PF12698">
    <property type="entry name" value="ABC2_membrane_3"/>
    <property type="match status" value="1"/>
</dbReference>
<evidence type="ECO:0000259" key="6">
    <source>
        <dbReference type="Pfam" id="PF12698"/>
    </source>
</evidence>
<evidence type="ECO:0000313" key="7">
    <source>
        <dbReference type="EMBL" id="PTI28460.1"/>
    </source>
</evidence>
<dbReference type="PANTHER" id="PTHR43077:SF5">
    <property type="entry name" value="PHAGE INFECTION PROTEIN"/>
    <property type="match status" value="1"/>
</dbReference>
<evidence type="ECO:0000256" key="2">
    <source>
        <dbReference type="ARBA" id="ARBA00022692"/>
    </source>
</evidence>
<organism evidence="7 8">
    <name type="scientific">Mammaliicoccus vitulinus</name>
    <dbReference type="NCBI Taxonomy" id="71237"/>
    <lineage>
        <taxon>Bacteria</taxon>
        <taxon>Bacillati</taxon>
        <taxon>Bacillota</taxon>
        <taxon>Bacilli</taxon>
        <taxon>Bacillales</taxon>
        <taxon>Staphylococcaceae</taxon>
        <taxon>Mammaliicoccus</taxon>
    </lineage>
</organism>
<dbReference type="EMBL" id="PZFK01000028">
    <property type="protein sequence ID" value="PTI28460.1"/>
    <property type="molecule type" value="Genomic_DNA"/>
</dbReference>
<protein>
    <submittedName>
        <fullName evidence="7">Phage infection protein</fullName>
    </submittedName>
</protein>
<evidence type="ECO:0000256" key="5">
    <source>
        <dbReference type="SAM" id="Phobius"/>
    </source>
</evidence>
<dbReference type="InterPro" id="IPR051328">
    <property type="entry name" value="T7SS_ABC-Transporter"/>
</dbReference>
<evidence type="ECO:0000256" key="1">
    <source>
        <dbReference type="ARBA" id="ARBA00004141"/>
    </source>
</evidence>
<keyword evidence="3 5" id="KW-1133">Transmembrane helix</keyword>
<dbReference type="Proteomes" id="UP000241209">
    <property type="component" value="Unassembled WGS sequence"/>
</dbReference>
<feature type="transmembrane region" description="Helical" evidence="5">
    <location>
        <begin position="399"/>
        <end position="419"/>
    </location>
</feature>
<accession>A0A2T4PR36</accession>
<dbReference type="GO" id="GO:0016020">
    <property type="term" value="C:membrane"/>
    <property type="evidence" value="ECO:0007669"/>
    <property type="project" value="UniProtKB-SubCell"/>
</dbReference>
<name>A0A2T4PR36_9STAP</name>
<dbReference type="GeneID" id="64115539"/>
<evidence type="ECO:0000256" key="4">
    <source>
        <dbReference type="ARBA" id="ARBA00023136"/>
    </source>
</evidence>
<dbReference type="OrthoDB" id="2406134at2"/>
<proteinExistence type="predicted"/>
<evidence type="ECO:0000313" key="8">
    <source>
        <dbReference type="Proteomes" id="UP000241209"/>
    </source>
</evidence>
<keyword evidence="2 5" id="KW-0812">Transmembrane</keyword>
<evidence type="ECO:0000256" key="3">
    <source>
        <dbReference type="ARBA" id="ARBA00022989"/>
    </source>
</evidence>
<feature type="domain" description="ABC-2 type transporter transmembrane" evidence="6">
    <location>
        <begin position="6"/>
        <end position="412"/>
    </location>
</feature>